<dbReference type="SUPFAM" id="SSF55681">
    <property type="entry name" value="Class II aaRS and biotin synthetases"/>
    <property type="match status" value="1"/>
</dbReference>
<feature type="non-terminal residue" evidence="6">
    <location>
        <position position="610"/>
    </location>
</feature>
<dbReference type="Gene3D" id="3.40.50.800">
    <property type="entry name" value="Anticodon-binding domain"/>
    <property type="match status" value="1"/>
</dbReference>
<dbReference type="SUPFAM" id="SSF52954">
    <property type="entry name" value="Class II aaRS ABD-related"/>
    <property type="match status" value="1"/>
</dbReference>
<feature type="compositionally biased region" description="Basic and acidic residues" evidence="4">
    <location>
        <begin position="587"/>
        <end position="600"/>
    </location>
</feature>
<dbReference type="Pfam" id="PF03129">
    <property type="entry name" value="HGTP_anticodon"/>
    <property type="match status" value="1"/>
</dbReference>
<keyword evidence="7" id="KW-1185">Reference proteome</keyword>
<dbReference type="InterPro" id="IPR045864">
    <property type="entry name" value="aa-tRNA-synth_II/BPL/LPL"/>
</dbReference>
<evidence type="ECO:0000313" key="7">
    <source>
        <dbReference type="Proteomes" id="UP001054857"/>
    </source>
</evidence>
<keyword evidence="3" id="KW-0648">Protein biosynthesis</keyword>
<dbReference type="AlphaFoldDB" id="A0AAD3DD61"/>
<reference evidence="6 7" key="1">
    <citation type="journal article" date="2021" name="Sci. Rep.">
        <title>Genome sequencing of the multicellular alga Astrephomene provides insights into convergent evolution of germ-soma differentiation.</title>
        <authorList>
            <person name="Yamashita S."/>
            <person name="Yamamoto K."/>
            <person name="Matsuzaki R."/>
            <person name="Suzuki S."/>
            <person name="Yamaguchi H."/>
            <person name="Hirooka S."/>
            <person name="Minakuchi Y."/>
            <person name="Miyagishima S."/>
            <person name="Kawachi M."/>
            <person name="Toyoda A."/>
            <person name="Nozaki H."/>
        </authorList>
    </citation>
    <scope>NUCLEOTIDE SEQUENCE [LARGE SCALE GENOMIC DNA]</scope>
    <source>
        <strain evidence="6 7">NIES-4017</strain>
    </source>
</reference>
<feature type="region of interest" description="Disordered" evidence="4">
    <location>
        <begin position="582"/>
        <end position="610"/>
    </location>
</feature>
<dbReference type="EMBL" id="BMAR01000001">
    <property type="protein sequence ID" value="GFR39626.1"/>
    <property type="molecule type" value="Genomic_DNA"/>
</dbReference>
<dbReference type="FunFam" id="3.40.50.800:FF:000012">
    <property type="entry name" value="Histidine--tRNA ligase, cytoplasmic"/>
    <property type="match status" value="1"/>
</dbReference>
<evidence type="ECO:0000256" key="3">
    <source>
        <dbReference type="ARBA" id="ARBA00022917"/>
    </source>
</evidence>
<dbReference type="PANTHER" id="PTHR11476">
    <property type="entry name" value="HISTIDYL-TRNA SYNTHETASE"/>
    <property type="match status" value="1"/>
</dbReference>
<evidence type="ECO:0000256" key="1">
    <source>
        <dbReference type="ARBA" id="ARBA00022741"/>
    </source>
</evidence>
<dbReference type="GO" id="GO:0003723">
    <property type="term" value="F:RNA binding"/>
    <property type="evidence" value="ECO:0007669"/>
    <property type="project" value="TreeGrafter"/>
</dbReference>
<comment type="caution">
    <text evidence="6">The sequence shown here is derived from an EMBL/GenBank/DDBJ whole genome shotgun (WGS) entry which is preliminary data.</text>
</comment>
<dbReference type="GO" id="GO:0005829">
    <property type="term" value="C:cytosol"/>
    <property type="evidence" value="ECO:0007669"/>
    <property type="project" value="TreeGrafter"/>
</dbReference>
<gene>
    <name evidence="6" type="ORF">Agub_g90</name>
</gene>
<feature type="domain" description="Anticodon-binding" evidence="5">
    <location>
        <begin position="423"/>
        <end position="505"/>
    </location>
</feature>
<name>A0AAD3DD61_9CHLO</name>
<dbReference type="Gene3D" id="3.30.930.10">
    <property type="entry name" value="Bira Bifunctional Protein, Domain 2"/>
    <property type="match status" value="1"/>
</dbReference>
<evidence type="ECO:0000256" key="4">
    <source>
        <dbReference type="SAM" id="MobiDB-lite"/>
    </source>
</evidence>
<evidence type="ECO:0000259" key="5">
    <source>
        <dbReference type="Pfam" id="PF03129"/>
    </source>
</evidence>
<proteinExistence type="predicted"/>
<feature type="compositionally biased region" description="Gly residues" evidence="4">
    <location>
        <begin position="601"/>
        <end position="610"/>
    </location>
</feature>
<evidence type="ECO:0000313" key="6">
    <source>
        <dbReference type="EMBL" id="GFR39626.1"/>
    </source>
</evidence>
<dbReference type="InterPro" id="IPR036621">
    <property type="entry name" value="Anticodon-bd_dom_sf"/>
</dbReference>
<sequence length="610" mass="58025">DRGRLLAEAEAIKAVTQVLDQFLPELGRYEVRISHRAIERAMYDSVGLGPSSSSTTTTGASLAAAGGAGAAPSAATAAAAGSVGGAAGAAGAAAGGTGAGGAGGVREVEVAARRLLATALRGSPMLGAVRGELRYKSWPSVKAGLDGLGLPADRVARCKRGVCELPGDAAGGGLGRLRSYLQEVVAAAAGGGGGGMQQQAAAGGAGAGAGAGAAAGAAVPLPGALAAALEEVAVVAQLLDVWGVPASQVVLDPLMSPAAEYYSGVIFQVHLLGLPAASGTQGGALGSGAAASPHMMLGTGAGHHHAARPAAPLTPGMVAVGGRYDALLRALWAATPHAAVPYHLYGGSPPPGAVGATLNVERLIVSVSQQRAAAAAAAAAAGGGGSGLGAAGGAGYYMGFGAGVAGGLEASKADVLVCARGGDGALAQRMALVSALWSAGVRAELMPRLSPSLGEQYAYAQARGVRAVVILGDKEAAAHDVKIKSLDKRGESVVLALQEAPRYLAAALAGPYATAGRGLAAAVAAAMAHAGGGGGGGGGGGFAGGLAAASGAAAGSAAGQRQSGGLGGLGLGGGGGMYDIGGGGGSMRERGRGDRDRAEDGVGGGLGRRG</sequence>
<dbReference type="InterPro" id="IPR004154">
    <property type="entry name" value="Anticodon-bd"/>
</dbReference>
<evidence type="ECO:0000256" key="2">
    <source>
        <dbReference type="ARBA" id="ARBA00022840"/>
    </source>
</evidence>
<protein>
    <recommendedName>
        <fullName evidence="5">Anticodon-binding domain-containing protein</fullName>
    </recommendedName>
</protein>
<dbReference type="Proteomes" id="UP001054857">
    <property type="component" value="Unassembled WGS sequence"/>
</dbReference>
<dbReference type="GO" id="GO:0005739">
    <property type="term" value="C:mitochondrion"/>
    <property type="evidence" value="ECO:0007669"/>
    <property type="project" value="TreeGrafter"/>
</dbReference>
<accession>A0AAD3DD61</accession>
<dbReference type="GO" id="GO:0004821">
    <property type="term" value="F:histidine-tRNA ligase activity"/>
    <property type="evidence" value="ECO:0007669"/>
    <property type="project" value="TreeGrafter"/>
</dbReference>
<dbReference type="PANTHER" id="PTHR11476:SF10">
    <property type="entry name" value="NON-SPECIFIC SERINE_THREONINE PROTEIN KINASE"/>
    <property type="match status" value="1"/>
</dbReference>
<keyword evidence="1" id="KW-0547">Nucleotide-binding</keyword>
<feature type="non-terminal residue" evidence="6">
    <location>
        <position position="1"/>
    </location>
</feature>
<dbReference type="GO" id="GO:0032543">
    <property type="term" value="P:mitochondrial translation"/>
    <property type="evidence" value="ECO:0007669"/>
    <property type="project" value="TreeGrafter"/>
</dbReference>
<dbReference type="GO" id="GO:0005524">
    <property type="term" value="F:ATP binding"/>
    <property type="evidence" value="ECO:0007669"/>
    <property type="project" value="UniProtKB-KW"/>
</dbReference>
<dbReference type="GO" id="GO:0006427">
    <property type="term" value="P:histidyl-tRNA aminoacylation"/>
    <property type="evidence" value="ECO:0007669"/>
    <property type="project" value="TreeGrafter"/>
</dbReference>
<keyword evidence="2" id="KW-0067">ATP-binding</keyword>
<organism evidence="6 7">
    <name type="scientific">Astrephomene gubernaculifera</name>
    <dbReference type="NCBI Taxonomy" id="47775"/>
    <lineage>
        <taxon>Eukaryota</taxon>
        <taxon>Viridiplantae</taxon>
        <taxon>Chlorophyta</taxon>
        <taxon>core chlorophytes</taxon>
        <taxon>Chlorophyceae</taxon>
        <taxon>CS clade</taxon>
        <taxon>Chlamydomonadales</taxon>
        <taxon>Astrephomenaceae</taxon>
        <taxon>Astrephomene</taxon>
    </lineage>
</organism>